<dbReference type="WBParaSite" id="ALUE_0000956801-mRNA-1">
    <property type="protein sequence ID" value="ALUE_0000956801-mRNA-1"/>
    <property type="gene ID" value="ALUE_0000956801"/>
</dbReference>
<keyword evidence="1" id="KW-1185">Reference proteome</keyword>
<protein>
    <submittedName>
        <fullName evidence="2">FERM domain-containing protein</fullName>
    </submittedName>
</protein>
<proteinExistence type="predicted"/>
<evidence type="ECO:0000313" key="2">
    <source>
        <dbReference type="WBParaSite" id="ALUE_0000956801-mRNA-1"/>
    </source>
</evidence>
<organism evidence="1 2">
    <name type="scientific">Ascaris lumbricoides</name>
    <name type="common">Giant roundworm</name>
    <dbReference type="NCBI Taxonomy" id="6252"/>
    <lineage>
        <taxon>Eukaryota</taxon>
        <taxon>Metazoa</taxon>
        <taxon>Ecdysozoa</taxon>
        <taxon>Nematoda</taxon>
        <taxon>Chromadorea</taxon>
        <taxon>Rhabditida</taxon>
        <taxon>Spirurina</taxon>
        <taxon>Ascaridomorpha</taxon>
        <taxon>Ascaridoidea</taxon>
        <taxon>Ascarididae</taxon>
        <taxon>Ascaris</taxon>
    </lineage>
</organism>
<reference evidence="2" key="1">
    <citation type="submission" date="2017-02" db="UniProtKB">
        <authorList>
            <consortium name="WormBaseParasite"/>
        </authorList>
    </citation>
    <scope>IDENTIFICATION</scope>
</reference>
<evidence type="ECO:0000313" key="1">
    <source>
        <dbReference type="Proteomes" id="UP000036681"/>
    </source>
</evidence>
<sequence length="95" mass="10917">LSSNRKSVFLGYFYGDRVFQNNEELSLTLYYSLGVHEIGWPEAAKCDLVRQRLQKAMSQVTWELHPRSSEKQEIVNDASKATAAMDREVKNLPIL</sequence>
<accession>A0A0M3I0D2</accession>
<name>A0A0M3I0D2_ASCLU</name>
<dbReference type="Proteomes" id="UP000036681">
    <property type="component" value="Unplaced"/>
</dbReference>
<dbReference type="AlphaFoldDB" id="A0A0M3I0D2"/>